<dbReference type="PROSITE" id="PS50887">
    <property type="entry name" value="GGDEF"/>
    <property type="match status" value="1"/>
</dbReference>
<accession>A0A7W8HWA2</accession>
<dbReference type="InterPro" id="IPR043128">
    <property type="entry name" value="Rev_trsase/Diguanyl_cyclase"/>
</dbReference>
<sequence length="440" mass="46450">MTSDPRILVVAPDDDLIGTLCQGLDALGWRTVTARSLAGAVQVLIDWPLETVILDARLPDAVEGVAALRQTVSPRRLPVMAIGPAAADWPAEAADIAMSAPPHAAQAALRLDNLVRAAIAEEEVTLREATFAARGEPLPTAEIDASALRVLAAGKADRHFLALSNALVAHGCEVVAAPTPYTAFDYLHERPFDAAVLWGAEDHAPALSIASGMKRNTRLYHIPVVLYLRGSGEINLAELYNRGFADVAAADTPEEETAERIVALARHHRRHVAIRKALESARGSGLTDPATGLFTPELFASHLARVAEGARARRRPLSVVVLRVSDTPPVAEARKGGWLDRALPQIGAMVSRLIRTEDTAARLSPDVFALALPATRGPAGRIAADRIAAVIGCTAFDAGPDRSPFVVEFEVGVAEVGPGESPAAVLERASADIRATPAGN</sequence>
<dbReference type="EMBL" id="JACHFZ010000001">
    <property type="protein sequence ID" value="MBB5290960.1"/>
    <property type="molecule type" value="Genomic_DNA"/>
</dbReference>
<evidence type="ECO:0000313" key="4">
    <source>
        <dbReference type="EMBL" id="MBB5290960.1"/>
    </source>
</evidence>
<dbReference type="RefSeq" id="WP_183251924.1">
    <property type="nucleotide sequence ID" value="NZ_BAAAFF010000004.1"/>
</dbReference>
<keyword evidence="5" id="KW-1185">Reference proteome</keyword>
<dbReference type="SUPFAM" id="SSF52172">
    <property type="entry name" value="CheY-like"/>
    <property type="match status" value="2"/>
</dbReference>
<organism evidence="4 5">
    <name type="scientific">Brevundimonas basaltis</name>
    <dbReference type="NCBI Taxonomy" id="472166"/>
    <lineage>
        <taxon>Bacteria</taxon>
        <taxon>Pseudomonadati</taxon>
        <taxon>Pseudomonadota</taxon>
        <taxon>Alphaproteobacteria</taxon>
        <taxon>Caulobacterales</taxon>
        <taxon>Caulobacteraceae</taxon>
        <taxon>Brevundimonas</taxon>
    </lineage>
</organism>
<dbReference type="SMART" id="SM00267">
    <property type="entry name" value="GGDEF"/>
    <property type="match status" value="1"/>
</dbReference>
<dbReference type="SUPFAM" id="SSF55073">
    <property type="entry name" value="Nucleotide cyclase"/>
    <property type="match status" value="1"/>
</dbReference>
<evidence type="ECO:0000313" key="5">
    <source>
        <dbReference type="Proteomes" id="UP000566663"/>
    </source>
</evidence>
<evidence type="ECO:0000256" key="1">
    <source>
        <dbReference type="PROSITE-ProRule" id="PRU00169"/>
    </source>
</evidence>
<dbReference type="Gene3D" id="3.30.70.270">
    <property type="match status" value="1"/>
</dbReference>
<dbReference type="InterPro" id="IPR029787">
    <property type="entry name" value="Nucleotide_cyclase"/>
</dbReference>
<evidence type="ECO:0000259" key="3">
    <source>
        <dbReference type="PROSITE" id="PS50887"/>
    </source>
</evidence>
<feature type="domain" description="GGDEF" evidence="3">
    <location>
        <begin position="315"/>
        <end position="440"/>
    </location>
</feature>
<keyword evidence="1" id="KW-0597">Phosphoprotein</keyword>
<dbReference type="Gene3D" id="3.40.50.2300">
    <property type="match status" value="1"/>
</dbReference>
<dbReference type="PROSITE" id="PS50110">
    <property type="entry name" value="RESPONSE_REGULATORY"/>
    <property type="match status" value="1"/>
</dbReference>
<dbReference type="InterPro" id="IPR011006">
    <property type="entry name" value="CheY-like_superfamily"/>
</dbReference>
<evidence type="ECO:0000259" key="2">
    <source>
        <dbReference type="PROSITE" id="PS50110"/>
    </source>
</evidence>
<dbReference type="GO" id="GO:0000160">
    <property type="term" value="P:phosphorelay signal transduction system"/>
    <property type="evidence" value="ECO:0007669"/>
    <property type="project" value="InterPro"/>
</dbReference>
<dbReference type="Proteomes" id="UP000566663">
    <property type="component" value="Unassembled WGS sequence"/>
</dbReference>
<dbReference type="Pfam" id="PF00990">
    <property type="entry name" value="GGDEF"/>
    <property type="match status" value="1"/>
</dbReference>
<dbReference type="InterPro" id="IPR001789">
    <property type="entry name" value="Sig_transdc_resp-reg_receiver"/>
</dbReference>
<dbReference type="InterPro" id="IPR000160">
    <property type="entry name" value="GGDEF_dom"/>
</dbReference>
<proteinExistence type="predicted"/>
<dbReference type="AlphaFoldDB" id="A0A7W8HWA2"/>
<comment type="caution">
    <text evidence="4">The sequence shown here is derived from an EMBL/GenBank/DDBJ whole genome shotgun (WGS) entry which is preliminary data.</text>
</comment>
<name>A0A7W8HWA2_9CAUL</name>
<feature type="domain" description="Response regulatory" evidence="2">
    <location>
        <begin position="6"/>
        <end position="115"/>
    </location>
</feature>
<reference evidence="4 5" key="1">
    <citation type="submission" date="2020-08" db="EMBL/GenBank/DDBJ databases">
        <title>Genomic Encyclopedia of Type Strains, Phase IV (KMG-IV): sequencing the most valuable type-strain genomes for metagenomic binning, comparative biology and taxonomic classification.</title>
        <authorList>
            <person name="Goeker M."/>
        </authorList>
    </citation>
    <scope>NUCLEOTIDE SEQUENCE [LARGE SCALE GENOMIC DNA]</scope>
    <source>
        <strain evidence="4 5">DSM 25335</strain>
    </source>
</reference>
<gene>
    <name evidence="4" type="ORF">HNQ67_000456</name>
</gene>
<feature type="modified residue" description="4-aspartylphosphate" evidence="1">
    <location>
        <position position="55"/>
    </location>
</feature>
<protein>
    <submittedName>
        <fullName evidence="4">Two-component system cell cycle response regulator PopA</fullName>
    </submittedName>
</protein>